<feature type="compositionally biased region" description="Low complexity" evidence="2">
    <location>
        <begin position="382"/>
        <end position="400"/>
    </location>
</feature>
<comment type="similarity">
    <text evidence="1">Belongs to the IST1 family.</text>
</comment>
<feature type="compositionally biased region" description="Basic and acidic residues" evidence="2">
    <location>
        <begin position="144"/>
        <end position="154"/>
    </location>
</feature>
<evidence type="ECO:0000313" key="3">
    <source>
        <dbReference type="EMBL" id="OAT06882.1"/>
    </source>
</evidence>
<evidence type="ECO:0000256" key="1">
    <source>
        <dbReference type="ARBA" id="ARBA00005536"/>
    </source>
</evidence>
<dbReference type="PANTHER" id="PTHR12161:SF5">
    <property type="entry name" value="IST1 HOMOLOG"/>
    <property type="match status" value="1"/>
</dbReference>
<dbReference type="PANTHER" id="PTHR12161">
    <property type="entry name" value="IST1 FAMILY MEMBER"/>
    <property type="match status" value="1"/>
</dbReference>
<organism evidence="3 4">
    <name type="scientific">Blastomyces gilchristii (strain SLH14081)</name>
    <name type="common">Blastomyces dermatitidis</name>
    <dbReference type="NCBI Taxonomy" id="559298"/>
    <lineage>
        <taxon>Eukaryota</taxon>
        <taxon>Fungi</taxon>
        <taxon>Dikarya</taxon>
        <taxon>Ascomycota</taxon>
        <taxon>Pezizomycotina</taxon>
        <taxon>Eurotiomycetes</taxon>
        <taxon>Eurotiomycetidae</taxon>
        <taxon>Onygenales</taxon>
        <taxon>Ajellomycetaceae</taxon>
        <taxon>Blastomyces</taxon>
    </lineage>
</organism>
<dbReference type="EMBL" id="GG657451">
    <property type="protein sequence ID" value="OAT06882.1"/>
    <property type="molecule type" value="Genomic_DNA"/>
</dbReference>
<evidence type="ECO:0000256" key="2">
    <source>
        <dbReference type="SAM" id="MobiDB-lite"/>
    </source>
</evidence>
<feature type="region of interest" description="Disordered" evidence="2">
    <location>
        <begin position="280"/>
        <end position="409"/>
    </location>
</feature>
<dbReference type="OrthoDB" id="29853at2759"/>
<feature type="compositionally biased region" description="Low complexity" evidence="2">
    <location>
        <begin position="156"/>
        <end position="170"/>
    </location>
</feature>
<protein>
    <submittedName>
        <fullName evidence="3">DUF292 domain protein</fullName>
    </submittedName>
</protein>
<dbReference type="InterPro" id="IPR005061">
    <property type="entry name" value="Ist1"/>
</dbReference>
<dbReference type="STRING" id="559298.A0A179UKD9"/>
<feature type="region of interest" description="Disordered" evidence="2">
    <location>
        <begin position="95"/>
        <end position="194"/>
    </location>
</feature>
<dbReference type="GO" id="GO:0015031">
    <property type="term" value="P:protein transport"/>
    <property type="evidence" value="ECO:0007669"/>
    <property type="project" value="InterPro"/>
</dbReference>
<proteinExistence type="inferred from homology"/>
<reference evidence="4" key="1">
    <citation type="journal article" date="2015" name="PLoS Genet.">
        <title>The dynamic genome and transcriptome of the human fungal pathogen Blastomyces and close relative Emmonsia.</title>
        <authorList>
            <person name="Munoz J.F."/>
            <person name="Gauthier G.M."/>
            <person name="Desjardins C.A."/>
            <person name="Gallo J.E."/>
            <person name="Holder J."/>
            <person name="Sullivan T.D."/>
            <person name="Marty A.J."/>
            <person name="Carmen J.C."/>
            <person name="Chen Z."/>
            <person name="Ding L."/>
            <person name="Gujja S."/>
            <person name="Magrini V."/>
            <person name="Misas E."/>
            <person name="Mitreva M."/>
            <person name="Priest M."/>
            <person name="Saif S."/>
            <person name="Whiston E.A."/>
            <person name="Young S."/>
            <person name="Zeng Q."/>
            <person name="Goldman W.E."/>
            <person name="Mardis E.R."/>
            <person name="Taylor J.W."/>
            <person name="McEwen J.G."/>
            <person name="Clay O.K."/>
            <person name="Klein B.S."/>
            <person name="Cuomo C.A."/>
        </authorList>
    </citation>
    <scope>NUCLEOTIDE SEQUENCE [LARGE SCALE GENOMIC DNA]</scope>
    <source>
        <strain evidence="4">SLH14081</strain>
    </source>
</reference>
<dbReference type="Gene3D" id="1.20.1260.60">
    <property type="entry name" value="Vacuolar protein sorting-associated protein Ist1"/>
    <property type="match status" value="1"/>
</dbReference>
<sequence>MPVPKQTTELIFSLRALIYRIRQLKKERHGYSKAKHRELAKLLKEGRDDLARIKTEDVIGNDNVIAALEILELYCEQLHVRANIVDHIALGQKRAGPKKNQQGAHAKGATHSKPSAGGGGWGIWKALGFGPSQPPQSPPSTTQRPDDLEQRAGRGETSTAQNETATTTEAQAKDEQQQRQEFPSTPPTEKDVYLDPDLDKAAAVIFYCYMRLPRDIPGLPELRAKLIQRWGSDFANKAQGADPSIPLPDELIDRLRIQNPPELLVENYLKEIAKAHGISWHQEDDEEADGGAKGEEEGVGKGETVKGEGEQQDDPPAYENDVSQTKHVDGSRADGLNGSKKDSTPQDAHMPGPAQSGPREKSSSGSTVIPNHKSNESATNGTSSSKSQAPTQAPAATAAAESKKSDIPDVDELARRFAALKK</sequence>
<dbReference type="InterPro" id="IPR042277">
    <property type="entry name" value="IST1-like"/>
</dbReference>
<evidence type="ECO:0000313" key="4">
    <source>
        <dbReference type="Proteomes" id="UP000002038"/>
    </source>
</evidence>
<keyword evidence="4" id="KW-1185">Reference proteome</keyword>
<dbReference type="VEuPathDB" id="FungiDB:BDBG_03019"/>
<dbReference type="KEGG" id="bgh:BDBG_03019"/>
<dbReference type="Pfam" id="PF03398">
    <property type="entry name" value="Ist1"/>
    <property type="match status" value="2"/>
</dbReference>
<dbReference type="AlphaFoldDB" id="A0A179UKD9"/>
<feature type="compositionally biased region" description="Basic and acidic residues" evidence="2">
    <location>
        <begin position="290"/>
        <end position="309"/>
    </location>
</feature>
<gene>
    <name evidence="3" type="ORF">BDBG_03019</name>
</gene>
<dbReference type="Proteomes" id="UP000002038">
    <property type="component" value="Unassembled WGS sequence"/>
</dbReference>
<name>A0A179UKD9_BLAGS</name>
<accession>A0A179UKD9</accession>
<dbReference type="RefSeq" id="XP_002626842.1">
    <property type="nucleotide sequence ID" value="XM_002626796.2"/>
</dbReference>
<dbReference type="GeneID" id="8506133"/>